<reference evidence="2" key="1">
    <citation type="submission" date="2020-03" db="EMBL/GenBank/DDBJ databases">
        <title>The deep terrestrial virosphere.</title>
        <authorList>
            <person name="Holmfeldt K."/>
            <person name="Nilsson E."/>
            <person name="Simone D."/>
            <person name="Lopez-Fernandez M."/>
            <person name="Wu X."/>
            <person name="de Brujin I."/>
            <person name="Lundin D."/>
            <person name="Andersson A."/>
            <person name="Bertilsson S."/>
            <person name="Dopson M."/>
        </authorList>
    </citation>
    <scope>NUCLEOTIDE SEQUENCE</scope>
    <source>
        <strain evidence="1">MM415A01612</strain>
        <strain evidence="2">MM415B03877</strain>
    </source>
</reference>
<dbReference type="AlphaFoldDB" id="A0A6M3LGI1"/>
<gene>
    <name evidence="1" type="ORF">MM415A01612_0005</name>
    <name evidence="2" type="ORF">MM415B03877_0005</name>
</gene>
<proteinExistence type="predicted"/>
<evidence type="ECO:0000313" key="1">
    <source>
        <dbReference type="EMBL" id="QJA76007.1"/>
    </source>
</evidence>
<dbReference type="EMBL" id="MT142199">
    <property type="protein sequence ID" value="QJA76007.1"/>
    <property type="molecule type" value="Genomic_DNA"/>
</dbReference>
<organism evidence="2">
    <name type="scientific">viral metagenome</name>
    <dbReference type="NCBI Taxonomy" id="1070528"/>
    <lineage>
        <taxon>unclassified sequences</taxon>
        <taxon>metagenomes</taxon>
        <taxon>organismal metagenomes</taxon>
    </lineage>
</organism>
<sequence>MPHEFDEENIKVTMFPFDSVNVTKASATLPEVTWDNYRHYFKSGLREKVYAVSAAYAITDTDGYRFIDVTTGSSNRTVTLPTASANSGRMLTVTKVDSGTGYVTVDGEGAETIGGHASLYLTSQYGRVTVYCDGTAWWVVSGVSTTAAANTAQANLLVDCNFVAINVNPADTNWHEVDISGSIPAGTTWVYGTVAIQGTSVEVQGLMSDTGTTTDTVRIRTQTANVINEAGYLVKLSPTGSIFYKVSNANIDLWQLLVSGAWVRI</sequence>
<protein>
    <submittedName>
        <fullName evidence="2">Uncharacterized protein</fullName>
    </submittedName>
</protein>
<evidence type="ECO:0000313" key="2">
    <source>
        <dbReference type="EMBL" id="QJA94357.1"/>
    </source>
</evidence>
<dbReference type="EMBL" id="MT143225">
    <property type="protein sequence ID" value="QJA94357.1"/>
    <property type="molecule type" value="Genomic_DNA"/>
</dbReference>
<name>A0A6M3LGI1_9ZZZZ</name>
<accession>A0A6M3LGI1</accession>